<evidence type="ECO:0000256" key="1">
    <source>
        <dbReference type="ARBA" id="ARBA00022670"/>
    </source>
</evidence>
<dbReference type="RefSeq" id="WP_054745444.1">
    <property type="nucleotide sequence ID" value="NZ_AZCV01000002.1"/>
</dbReference>
<dbReference type="InterPro" id="IPR001567">
    <property type="entry name" value="Pept_M3A_M3B_dom"/>
</dbReference>
<keyword evidence="5 6" id="KW-0482">Metalloprotease</keyword>
<dbReference type="GO" id="GO:0006508">
    <property type="term" value="P:proteolysis"/>
    <property type="evidence" value="ECO:0007669"/>
    <property type="project" value="UniProtKB-KW"/>
</dbReference>
<dbReference type="AlphaFoldDB" id="A0A0R1H336"/>
<evidence type="ECO:0000256" key="4">
    <source>
        <dbReference type="ARBA" id="ARBA00022833"/>
    </source>
</evidence>
<dbReference type="EMBL" id="AZCV01000002">
    <property type="protein sequence ID" value="KRK37906.1"/>
    <property type="molecule type" value="Genomic_DNA"/>
</dbReference>
<evidence type="ECO:0000259" key="7">
    <source>
        <dbReference type="Pfam" id="PF01432"/>
    </source>
</evidence>
<keyword evidence="1 6" id="KW-0645">Protease</keyword>
<comment type="cofactor">
    <cofactor evidence="6">
        <name>Zn(2+)</name>
        <dbReference type="ChEBI" id="CHEBI:29105"/>
    </cofactor>
    <text evidence="6">Binds 1 zinc ion.</text>
</comment>
<evidence type="ECO:0000256" key="6">
    <source>
        <dbReference type="RuleBase" id="RU003435"/>
    </source>
</evidence>
<name>A0A0R1H336_9LACO</name>
<dbReference type="Pfam" id="PF01432">
    <property type="entry name" value="Peptidase_M3"/>
    <property type="match status" value="1"/>
</dbReference>
<dbReference type="InterPro" id="IPR045090">
    <property type="entry name" value="Pept_M3A_M3B"/>
</dbReference>
<keyword evidence="3 6" id="KW-0378">Hydrolase</keyword>
<keyword evidence="4 6" id="KW-0862">Zinc</keyword>
<gene>
    <name evidence="8" type="ORF">FC62_GL000671</name>
</gene>
<feature type="domain" description="Peptidase M3A/M3B catalytic" evidence="7">
    <location>
        <begin position="171"/>
        <end position="548"/>
    </location>
</feature>
<dbReference type="CDD" id="cd09606">
    <property type="entry name" value="M3B_PepF"/>
    <property type="match status" value="1"/>
</dbReference>
<keyword evidence="2 6" id="KW-0479">Metal-binding</keyword>
<dbReference type="GO" id="GO:0006518">
    <property type="term" value="P:peptide metabolic process"/>
    <property type="evidence" value="ECO:0007669"/>
    <property type="project" value="TreeGrafter"/>
</dbReference>
<comment type="caution">
    <text evidence="8">The sequence shown here is derived from an EMBL/GenBank/DDBJ whole genome shotgun (WGS) entry which is preliminary data.</text>
</comment>
<dbReference type="PANTHER" id="PTHR11804">
    <property type="entry name" value="PROTEASE M3 THIMET OLIGOPEPTIDASE-RELATED"/>
    <property type="match status" value="1"/>
</dbReference>
<protein>
    <recommendedName>
        <fullName evidence="7">Peptidase M3A/M3B catalytic domain-containing protein</fullName>
    </recommendedName>
</protein>
<sequence length="569" mass="66088">MTKLSEVEYVRPDLELLKEQVTAELTNFQNAGGFASAKLAVEKINGYFSDVISYQELASFRYTIDTRDEFYSQENDFWNTNFPHVEDLQTAFARAVLASPFRDDLVADGTILEPFVLMAQNKVKTFKQELIPDYQKESMLNTEYNKLIASAEIEFQGELLNLSQLGKYSVDTDQEVRQAAAQARTAWFVEHETDFDRIYDELVKLRTKIAHESGFANFAEMSFANRDRFGYDQEMINDYRAAIKQYVTPAVTRFYQRQAKRFGKDRLDYFDLGLEFPTGNATPKGTPAELVAKANQMYHEMSPETGRFFDFMVNNETMDLVTKKGKEGGGYCEFIPKWHAPIIFANFNGTMGDVDVLTHEAGHAFQTYMAQWIKMPDMQFPTTEAAEFFSMSMEFMAYPWMKLFFEEQTPKYKFSHLAGTMTFLPYGVLVDHFQYEVYTHPEMTLEERKSTWRKLEQEYQPYKDYSADPDLERGTWWYRQGHIFDVPFYYIDYTIAQVVAQQFWKRREVEHDEAAWSDYLAMAKAGGSKTMMELLQIGHLASPFEGDTLKEITADIEAQLNSVSEDELK</sequence>
<comment type="similarity">
    <text evidence="6">Belongs to the peptidase M3 family.</text>
</comment>
<evidence type="ECO:0000313" key="9">
    <source>
        <dbReference type="Proteomes" id="UP000050909"/>
    </source>
</evidence>
<dbReference type="InterPro" id="IPR011976">
    <property type="entry name" value="Pept_M3B_oligopep-rel"/>
</dbReference>
<evidence type="ECO:0000256" key="3">
    <source>
        <dbReference type="ARBA" id="ARBA00022801"/>
    </source>
</evidence>
<evidence type="ECO:0000313" key="8">
    <source>
        <dbReference type="EMBL" id="KRK37906.1"/>
    </source>
</evidence>
<keyword evidence="9" id="KW-1185">Reference proteome</keyword>
<organism evidence="8 9">
    <name type="scientific">Amylolactobacillus amylotrophicus DSM 20534</name>
    <dbReference type="NCBI Taxonomy" id="1423722"/>
    <lineage>
        <taxon>Bacteria</taxon>
        <taxon>Bacillati</taxon>
        <taxon>Bacillota</taxon>
        <taxon>Bacilli</taxon>
        <taxon>Lactobacillales</taxon>
        <taxon>Lactobacillaceae</taxon>
        <taxon>Amylolactobacillus</taxon>
    </lineage>
</organism>
<evidence type="ECO:0000256" key="2">
    <source>
        <dbReference type="ARBA" id="ARBA00022723"/>
    </source>
</evidence>
<accession>A0A0R1H336</accession>
<dbReference type="PATRIC" id="fig|1423722.3.peg.686"/>
<dbReference type="Proteomes" id="UP000050909">
    <property type="component" value="Unassembled WGS sequence"/>
</dbReference>
<dbReference type="NCBIfam" id="TIGR02289">
    <property type="entry name" value="M3_not_pepF"/>
    <property type="match status" value="1"/>
</dbReference>
<dbReference type="GO" id="GO:0046872">
    <property type="term" value="F:metal ion binding"/>
    <property type="evidence" value="ECO:0007669"/>
    <property type="project" value="UniProtKB-UniRule"/>
</dbReference>
<proteinExistence type="inferred from homology"/>
<reference evidence="8 9" key="1">
    <citation type="journal article" date="2015" name="Genome Announc.">
        <title>Expanding the biotechnology potential of lactobacilli through comparative genomics of 213 strains and associated genera.</title>
        <authorList>
            <person name="Sun Z."/>
            <person name="Harris H.M."/>
            <person name="McCann A."/>
            <person name="Guo C."/>
            <person name="Argimon S."/>
            <person name="Zhang W."/>
            <person name="Yang X."/>
            <person name="Jeffery I.B."/>
            <person name="Cooney J.C."/>
            <person name="Kagawa T.F."/>
            <person name="Liu W."/>
            <person name="Song Y."/>
            <person name="Salvetti E."/>
            <person name="Wrobel A."/>
            <person name="Rasinkangas P."/>
            <person name="Parkhill J."/>
            <person name="Rea M.C."/>
            <person name="O'Sullivan O."/>
            <person name="Ritari J."/>
            <person name="Douillard F.P."/>
            <person name="Paul Ross R."/>
            <person name="Yang R."/>
            <person name="Briner A.E."/>
            <person name="Felis G.E."/>
            <person name="de Vos W.M."/>
            <person name="Barrangou R."/>
            <person name="Klaenhammer T.R."/>
            <person name="Caufield P.W."/>
            <person name="Cui Y."/>
            <person name="Zhang H."/>
            <person name="O'Toole P.W."/>
        </authorList>
    </citation>
    <scope>NUCLEOTIDE SEQUENCE [LARGE SCALE GENOMIC DNA]</scope>
    <source>
        <strain evidence="8 9">DSM 20534</strain>
    </source>
</reference>
<dbReference type="SUPFAM" id="SSF55486">
    <property type="entry name" value="Metalloproteases ('zincins'), catalytic domain"/>
    <property type="match status" value="1"/>
</dbReference>
<dbReference type="Gene3D" id="1.10.1370.30">
    <property type="match status" value="1"/>
</dbReference>
<dbReference type="PANTHER" id="PTHR11804:SF28">
    <property type="entry name" value="OLIGOENDOPEPTIDASE F"/>
    <property type="match status" value="1"/>
</dbReference>
<evidence type="ECO:0000256" key="5">
    <source>
        <dbReference type="ARBA" id="ARBA00023049"/>
    </source>
</evidence>
<dbReference type="GO" id="GO:0004222">
    <property type="term" value="F:metalloendopeptidase activity"/>
    <property type="evidence" value="ECO:0007669"/>
    <property type="project" value="InterPro"/>
</dbReference>